<evidence type="ECO:0000313" key="2">
    <source>
        <dbReference type="EMBL" id="KAI7812477.1"/>
    </source>
</evidence>
<gene>
    <name evidence="2" type="ORF">IRJ41_002516</name>
</gene>
<name>A0A9W7X106_TRIRA</name>
<evidence type="ECO:0000313" key="3">
    <source>
        <dbReference type="Proteomes" id="UP001059041"/>
    </source>
</evidence>
<dbReference type="Proteomes" id="UP001059041">
    <property type="component" value="Linkage Group LG2"/>
</dbReference>
<dbReference type="AlphaFoldDB" id="A0A9W7X106"/>
<sequence length="127" mass="13636">MPAALVMSDKLGTNGVLFRARRSSTSLSVCLLFPSSPPRETNKTGREKHKSDLCMLQASEDLPKLILEVENADRIPGLLLCGSAVASERGTGSNRENNGETSDDRTITAALNTLNILSMGTLKRSAF</sequence>
<organism evidence="2 3">
    <name type="scientific">Triplophysa rosa</name>
    <name type="common">Cave loach</name>
    <dbReference type="NCBI Taxonomy" id="992332"/>
    <lineage>
        <taxon>Eukaryota</taxon>
        <taxon>Metazoa</taxon>
        <taxon>Chordata</taxon>
        <taxon>Craniata</taxon>
        <taxon>Vertebrata</taxon>
        <taxon>Euteleostomi</taxon>
        <taxon>Actinopterygii</taxon>
        <taxon>Neopterygii</taxon>
        <taxon>Teleostei</taxon>
        <taxon>Ostariophysi</taxon>
        <taxon>Cypriniformes</taxon>
        <taxon>Nemacheilidae</taxon>
        <taxon>Triplophysa</taxon>
    </lineage>
</organism>
<feature type="compositionally biased region" description="Polar residues" evidence="1">
    <location>
        <begin position="90"/>
        <end position="100"/>
    </location>
</feature>
<comment type="caution">
    <text evidence="2">The sequence shown here is derived from an EMBL/GenBank/DDBJ whole genome shotgun (WGS) entry which is preliminary data.</text>
</comment>
<feature type="region of interest" description="Disordered" evidence="1">
    <location>
        <begin position="87"/>
        <end position="106"/>
    </location>
</feature>
<dbReference type="EMBL" id="JAFHDT010000002">
    <property type="protein sequence ID" value="KAI7812477.1"/>
    <property type="molecule type" value="Genomic_DNA"/>
</dbReference>
<evidence type="ECO:0000256" key="1">
    <source>
        <dbReference type="SAM" id="MobiDB-lite"/>
    </source>
</evidence>
<keyword evidence="3" id="KW-1185">Reference proteome</keyword>
<protein>
    <submittedName>
        <fullName evidence="2">Uncharacterized protein</fullName>
    </submittedName>
</protein>
<reference evidence="2" key="1">
    <citation type="submission" date="2021-02" db="EMBL/GenBank/DDBJ databases">
        <title>Comparative genomics reveals that relaxation of natural selection precedes convergent phenotypic evolution of cavefish.</title>
        <authorList>
            <person name="Peng Z."/>
        </authorList>
    </citation>
    <scope>NUCLEOTIDE SEQUENCE</scope>
    <source>
        <tissue evidence="2">Muscle</tissue>
    </source>
</reference>
<proteinExistence type="predicted"/>
<accession>A0A9W7X106</accession>